<reference evidence="2 3" key="1">
    <citation type="journal article" date="2016" name="Nat. Commun.">
        <title>Thousands of microbial genomes shed light on interconnected biogeochemical processes in an aquifer system.</title>
        <authorList>
            <person name="Anantharaman K."/>
            <person name="Brown C.T."/>
            <person name="Hug L.A."/>
            <person name="Sharon I."/>
            <person name="Castelle C.J."/>
            <person name="Probst A.J."/>
            <person name="Thomas B.C."/>
            <person name="Singh A."/>
            <person name="Wilkins M.J."/>
            <person name="Karaoz U."/>
            <person name="Brodie E.L."/>
            <person name="Williams K.H."/>
            <person name="Hubbard S.S."/>
            <person name="Banfield J.F."/>
        </authorList>
    </citation>
    <scope>NUCLEOTIDE SEQUENCE [LARGE SCALE GENOMIC DNA]</scope>
</reference>
<proteinExistence type="predicted"/>
<evidence type="ECO:0000256" key="1">
    <source>
        <dbReference type="SAM" id="Phobius"/>
    </source>
</evidence>
<name>A0A1F8FBX9_9BACT</name>
<keyword evidence="1" id="KW-0472">Membrane</keyword>
<protein>
    <submittedName>
        <fullName evidence="2">Uncharacterized protein</fullName>
    </submittedName>
</protein>
<evidence type="ECO:0000313" key="2">
    <source>
        <dbReference type="EMBL" id="OGN10637.1"/>
    </source>
</evidence>
<feature type="transmembrane region" description="Helical" evidence="1">
    <location>
        <begin position="214"/>
        <end position="234"/>
    </location>
</feature>
<dbReference type="Proteomes" id="UP000177167">
    <property type="component" value="Unassembled WGS sequence"/>
</dbReference>
<dbReference type="EMBL" id="MGJP01000003">
    <property type="protein sequence ID" value="OGN10637.1"/>
    <property type="molecule type" value="Genomic_DNA"/>
</dbReference>
<feature type="transmembrane region" description="Helical" evidence="1">
    <location>
        <begin position="129"/>
        <end position="150"/>
    </location>
</feature>
<dbReference type="AlphaFoldDB" id="A0A1F8FBX9"/>
<keyword evidence="1" id="KW-1133">Transmembrane helix</keyword>
<accession>A0A1F8FBX9</accession>
<organism evidence="2 3">
    <name type="scientific">Candidatus Yanofskybacteria bacterium RIFCSPHIGHO2_02_FULL_41_11</name>
    <dbReference type="NCBI Taxonomy" id="1802675"/>
    <lineage>
        <taxon>Bacteria</taxon>
        <taxon>Candidatus Yanofskyibacteriota</taxon>
    </lineage>
</organism>
<sequence length="407" mass="47252">MNIKKLKGIDTKKNNVIPTHFPYYWAPVGESSKEEQFLKNSVIFLGNDMKGFMAALDNEPEIFRRYVEMVNQCLGYIRRECGGCNFFYKPHPADLDEQKFLNLSGFEVIKEHVNAEIFLWKNRESIKSVFAVNSLGLLSAYGFGLNAYAFSEFFRPIFGEKLFESIDDCYTGLPDKFFIRDFGQRLTAYDISVKVDPVLGGFLMDLLVKNKGDIWFIVSATEFIVILVSLANFIKKFDPKRKIKLVISRHHRWDLISLDNIKPYFDEIIFLPRVFYSLKIGKILQAVKVWKEIAGLKVGQGDVIISGSQVEFVENCFISRFKNNSRVGMLMKRDFYTNYDSNNSLFSKNERFKFSRASWFFNKILEPVLGLKKSLFLLYSPGCTAITRYQEPVNRIFDQVIIFDIPR</sequence>
<comment type="caution">
    <text evidence="2">The sequence shown here is derived from an EMBL/GenBank/DDBJ whole genome shotgun (WGS) entry which is preliminary data.</text>
</comment>
<keyword evidence="1" id="KW-0812">Transmembrane</keyword>
<evidence type="ECO:0000313" key="3">
    <source>
        <dbReference type="Proteomes" id="UP000177167"/>
    </source>
</evidence>
<gene>
    <name evidence="2" type="ORF">A3J46_05520</name>
</gene>